<dbReference type="STRING" id="1208919.CDSE_0826"/>
<keyword evidence="10" id="KW-0175">Coiled coil</keyword>
<evidence type="ECO:0000256" key="4">
    <source>
        <dbReference type="ARBA" id="ARBA00022741"/>
    </source>
</evidence>
<evidence type="ECO:0000256" key="1">
    <source>
        <dbReference type="ARBA" id="ARBA00003618"/>
    </source>
</evidence>
<protein>
    <recommendedName>
        <fullName evidence="3 9">DNA repair protein RecN</fullName>
    </recommendedName>
    <alternativeName>
        <fullName evidence="8 9">Recombination protein N</fullName>
    </alternativeName>
</protein>
<keyword evidence="4" id="KW-0547">Nucleotide-binding</keyword>
<dbReference type="GO" id="GO:0006310">
    <property type="term" value="P:DNA recombination"/>
    <property type="evidence" value="ECO:0007669"/>
    <property type="project" value="InterPro"/>
</dbReference>
<comment type="similarity">
    <text evidence="2 9">Belongs to the RecN family.</text>
</comment>
<gene>
    <name evidence="12" type="ORF">CDSE_0826</name>
</gene>
<dbReference type="GO" id="GO:0043590">
    <property type="term" value="C:bacterial nucleoid"/>
    <property type="evidence" value="ECO:0007669"/>
    <property type="project" value="TreeGrafter"/>
</dbReference>
<dbReference type="GO" id="GO:0009432">
    <property type="term" value="P:SOS response"/>
    <property type="evidence" value="ECO:0007669"/>
    <property type="project" value="TreeGrafter"/>
</dbReference>
<feature type="coiled-coil region" evidence="10">
    <location>
        <begin position="171"/>
        <end position="198"/>
    </location>
</feature>
<dbReference type="InterPro" id="IPR004604">
    <property type="entry name" value="DNA_recomb/repair_RecN"/>
</dbReference>
<evidence type="ECO:0000313" key="13">
    <source>
        <dbReference type="Proteomes" id="UP000011547"/>
    </source>
</evidence>
<evidence type="ECO:0000256" key="5">
    <source>
        <dbReference type="ARBA" id="ARBA00022763"/>
    </source>
</evidence>
<sequence>MLSKLHIKNFIIVEEAEIYFSNGFTVFSGETGAGKSILIDALSLVLGHRINKNTLININSNIEIIATFENNKVACNWLHENHFDIKSEIILKRIIDKNFRSKTFINDTPCTITTLKKLGSMLIKIYGQHTYQDLLNTESQRNLLDNYGELNKLLQETKNYWQEWQLIKKELTRTIELSQTLQEELNILENQAKEIQAINFSLDEWNKIQHEHTKLSNIEFIVNTCNVILNHLDGEKISIYKLLNNLTQHTKNIIEKDPYLNNIHNELNSAQIIIKESIYELNNYLSKIEIDSQNINLIESRLKEILNLSKKLKISPCELNEIYNSILNRISTIKKSTNLKEIEQKEQEIREKYLQTICQLSIARKQKAYILGTEVTKIMKNLSMENTRFNIEITDSNNTSHGKDHIEFLISHQGSPSKGIAKIASGGELSRIYLAISVVTNHNSNIPTLIFDEVDNGVSGAAAETIGKLLQQLGNNNQVLCITHLPQVAIYGNSHFLVSKYQNNLLTLSKIEFLSHSLRVKEIARMLGGIKITTTTLNHAKEMLHNAKL</sequence>
<dbReference type="PIRSF" id="PIRSF003128">
    <property type="entry name" value="RecN"/>
    <property type="match status" value="1"/>
</dbReference>
<evidence type="ECO:0000256" key="3">
    <source>
        <dbReference type="ARBA" id="ARBA00021315"/>
    </source>
</evidence>
<dbReference type="InterPro" id="IPR027417">
    <property type="entry name" value="P-loop_NTPase"/>
</dbReference>
<proteinExistence type="inferred from homology"/>
<dbReference type="Pfam" id="PF02463">
    <property type="entry name" value="SMC_N"/>
    <property type="match status" value="1"/>
</dbReference>
<comment type="function">
    <text evidence="1 9">May be involved in recombinational repair of damaged DNA.</text>
</comment>
<dbReference type="GO" id="GO:0006281">
    <property type="term" value="P:DNA repair"/>
    <property type="evidence" value="ECO:0007669"/>
    <property type="project" value="UniProtKB-KW"/>
</dbReference>
<dbReference type="EMBL" id="CP003803">
    <property type="protein sequence ID" value="AGF47078.1"/>
    <property type="molecule type" value="Genomic_DNA"/>
</dbReference>
<dbReference type="Proteomes" id="UP000011547">
    <property type="component" value="Chromosome"/>
</dbReference>
<dbReference type="PANTHER" id="PTHR11059:SF0">
    <property type="entry name" value="DNA REPAIR PROTEIN RECN"/>
    <property type="match status" value="1"/>
</dbReference>
<feature type="domain" description="RecF/RecN/SMC N-terminal" evidence="11">
    <location>
        <begin position="1"/>
        <end position="503"/>
    </location>
</feature>
<evidence type="ECO:0000256" key="10">
    <source>
        <dbReference type="SAM" id="Coils"/>
    </source>
</evidence>
<dbReference type="HOGENOM" id="CLU_018297_3_1_4"/>
<dbReference type="NCBIfam" id="TIGR00634">
    <property type="entry name" value="recN"/>
    <property type="match status" value="1"/>
</dbReference>
<dbReference type="AlphaFoldDB" id="M1L2U7"/>
<organism evidence="12 13">
    <name type="scientific">Candidatus Kinetoplastidibacterium desouzai TCC079E</name>
    <dbReference type="NCBI Taxonomy" id="1208919"/>
    <lineage>
        <taxon>Bacteria</taxon>
        <taxon>Pseudomonadati</taxon>
        <taxon>Pseudomonadota</taxon>
        <taxon>Betaproteobacteria</taxon>
        <taxon>Candidatus Kinetoplastidibacterium</taxon>
    </lineage>
</organism>
<dbReference type="GO" id="GO:0005524">
    <property type="term" value="F:ATP binding"/>
    <property type="evidence" value="ECO:0007669"/>
    <property type="project" value="UniProtKB-KW"/>
</dbReference>
<dbReference type="PANTHER" id="PTHR11059">
    <property type="entry name" value="DNA REPAIR PROTEIN RECN"/>
    <property type="match status" value="1"/>
</dbReference>
<dbReference type="InterPro" id="IPR003395">
    <property type="entry name" value="RecF/RecN/SMC_N"/>
</dbReference>
<keyword evidence="7 9" id="KW-0234">DNA repair</keyword>
<dbReference type="SUPFAM" id="SSF52540">
    <property type="entry name" value="P-loop containing nucleoside triphosphate hydrolases"/>
    <property type="match status" value="2"/>
</dbReference>
<reference evidence="12 13" key="1">
    <citation type="journal article" date="2013" name="Genome Biol. Evol.">
        <title>Genome evolution and phylogenomic analysis of candidatus kinetoplastibacterium, the betaproteobacterial endosymbionts of strigomonas and angomonas.</title>
        <authorList>
            <person name="Alves J.M."/>
            <person name="Serrano M.G."/>
            <person name="Maia da Silva F."/>
            <person name="Voegtly L.J."/>
            <person name="Matveyev A.V."/>
            <person name="Teixeira M.M."/>
            <person name="Camargo E.P."/>
            <person name="Buck G.A."/>
        </authorList>
    </citation>
    <scope>NUCLEOTIDE SEQUENCE [LARGE SCALE GENOMIC DNA]</scope>
    <source>
        <strain evidence="12 13">TCC079E</strain>
    </source>
</reference>
<dbReference type="CDD" id="cd03241">
    <property type="entry name" value="ABC_RecN"/>
    <property type="match status" value="2"/>
</dbReference>
<evidence type="ECO:0000256" key="9">
    <source>
        <dbReference type="PIRNR" id="PIRNR003128"/>
    </source>
</evidence>
<dbReference type="eggNOG" id="COG0497">
    <property type="taxonomic scope" value="Bacteria"/>
</dbReference>
<evidence type="ECO:0000256" key="6">
    <source>
        <dbReference type="ARBA" id="ARBA00022840"/>
    </source>
</evidence>
<dbReference type="OrthoDB" id="9806954at2"/>
<name>M1L2U7_9PROT</name>
<evidence type="ECO:0000259" key="11">
    <source>
        <dbReference type="Pfam" id="PF02463"/>
    </source>
</evidence>
<evidence type="ECO:0000256" key="2">
    <source>
        <dbReference type="ARBA" id="ARBA00009441"/>
    </source>
</evidence>
<evidence type="ECO:0000313" key="12">
    <source>
        <dbReference type="EMBL" id="AGF47078.1"/>
    </source>
</evidence>
<dbReference type="PATRIC" id="fig|1208919.3.peg.519"/>
<accession>M1L2U7</accession>
<dbReference type="RefSeq" id="WP_015396489.1">
    <property type="nucleotide sequence ID" value="NC_020294.1"/>
</dbReference>
<dbReference type="KEGG" id="kde:CDSE_0826"/>
<evidence type="ECO:0000256" key="8">
    <source>
        <dbReference type="ARBA" id="ARBA00033408"/>
    </source>
</evidence>
<dbReference type="Gene3D" id="3.40.50.300">
    <property type="entry name" value="P-loop containing nucleotide triphosphate hydrolases"/>
    <property type="match status" value="2"/>
</dbReference>
<keyword evidence="6" id="KW-0067">ATP-binding</keyword>
<dbReference type="NCBIfam" id="NF008121">
    <property type="entry name" value="PRK10869.1"/>
    <property type="match status" value="1"/>
</dbReference>
<keyword evidence="13" id="KW-1185">Reference proteome</keyword>
<keyword evidence="5 9" id="KW-0227">DNA damage</keyword>
<evidence type="ECO:0000256" key="7">
    <source>
        <dbReference type="ARBA" id="ARBA00023204"/>
    </source>
</evidence>